<comment type="similarity">
    <text evidence="2">Belongs to the TMEM97/sigma-2 receptor family.</text>
</comment>
<dbReference type="OrthoDB" id="433124at2759"/>
<dbReference type="InterPro" id="IPR033118">
    <property type="entry name" value="EXPERA"/>
</dbReference>
<dbReference type="InterPro" id="IPR051987">
    <property type="entry name" value="Sigma-2_receptor-like"/>
</dbReference>
<feature type="domain" description="EXPERA" evidence="8">
    <location>
        <begin position="12"/>
        <end position="144"/>
    </location>
</feature>
<accession>A0A5N6TFV4</accession>
<evidence type="ECO:0000313" key="10">
    <source>
        <dbReference type="Proteomes" id="UP000325780"/>
    </source>
</evidence>
<feature type="transmembrane region" description="Helical" evidence="7">
    <location>
        <begin position="12"/>
        <end position="30"/>
    </location>
</feature>
<keyword evidence="5 7" id="KW-1133">Transmembrane helix</keyword>
<evidence type="ECO:0000256" key="2">
    <source>
        <dbReference type="ARBA" id="ARBA00009096"/>
    </source>
</evidence>
<evidence type="ECO:0000259" key="8">
    <source>
        <dbReference type="PROSITE" id="PS51751"/>
    </source>
</evidence>
<dbReference type="InterPro" id="IPR016964">
    <property type="entry name" value="Sigma2_recept"/>
</dbReference>
<dbReference type="PIRSF" id="PIRSF031032">
    <property type="entry name" value="TMP_97_prd"/>
    <property type="match status" value="1"/>
</dbReference>
<evidence type="ECO:0000256" key="6">
    <source>
        <dbReference type="ARBA" id="ARBA00023136"/>
    </source>
</evidence>
<evidence type="ECO:0000256" key="5">
    <source>
        <dbReference type="ARBA" id="ARBA00022989"/>
    </source>
</evidence>
<keyword evidence="3 7" id="KW-0812">Transmembrane</keyword>
<dbReference type="AlphaFoldDB" id="A0A5N6TFV4"/>
<keyword evidence="6 7" id="KW-0472">Membrane</keyword>
<comment type="subcellular location">
    <subcellularLocation>
        <location evidence="1">Endoplasmic reticulum membrane</location>
        <topology evidence="1">Multi-pass membrane protein</topology>
    </subcellularLocation>
</comment>
<evidence type="ECO:0000313" key="9">
    <source>
        <dbReference type="EMBL" id="KAE8145255.1"/>
    </source>
</evidence>
<dbReference type="GO" id="GO:0005789">
    <property type="term" value="C:endoplasmic reticulum membrane"/>
    <property type="evidence" value="ECO:0007669"/>
    <property type="project" value="UniProtKB-SubCell"/>
</dbReference>
<dbReference type="EMBL" id="ML742367">
    <property type="protein sequence ID" value="KAE8145255.1"/>
    <property type="molecule type" value="Genomic_DNA"/>
</dbReference>
<proteinExistence type="inferred from homology"/>
<protein>
    <recommendedName>
        <fullName evidence="7">Efficient mitochondria targeting-associated protein 19</fullName>
    </recommendedName>
</protein>
<dbReference type="PANTHER" id="PTHR31204">
    <property type="entry name" value="SIGMA INTRACELLULAR RECEPTOR 2"/>
    <property type="match status" value="1"/>
</dbReference>
<reference evidence="9 10" key="1">
    <citation type="submission" date="2019-04" db="EMBL/GenBank/DDBJ databases">
        <title>Friends and foes A comparative genomics study of 23 Aspergillus species from section Flavi.</title>
        <authorList>
            <consortium name="DOE Joint Genome Institute"/>
            <person name="Kjaerbolling I."/>
            <person name="Vesth T."/>
            <person name="Frisvad J.C."/>
            <person name="Nybo J.L."/>
            <person name="Theobald S."/>
            <person name="Kildgaard S."/>
            <person name="Isbrandt T."/>
            <person name="Kuo A."/>
            <person name="Sato A."/>
            <person name="Lyhne E.K."/>
            <person name="Kogle M.E."/>
            <person name="Wiebenga A."/>
            <person name="Kun R.S."/>
            <person name="Lubbers R.J."/>
            <person name="Makela M.R."/>
            <person name="Barry K."/>
            <person name="Chovatia M."/>
            <person name="Clum A."/>
            <person name="Daum C."/>
            <person name="Haridas S."/>
            <person name="He G."/>
            <person name="LaButti K."/>
            <person name="Lipzen A."/>
            <person name="Mondo S."/>
            <person name="Riley R."/>
            <person name="Salamov A."/>
            <person name="Simmons B.A."/>
            <person name="Magnuson J.K."/>
            <person name="Henrissat B."/>
            <person name="Mortensen U.H."/>
            <person name="Larsen T.O."/>
            <person name="Devries R.P."/>
            <person name="Grigoriev I.V."/>
            <person name="Machida M."/>
            <person name="Baker S.E."/>
            <person name="Andersen M.R."/>
        </authorList>
    </citation>
    <scope>NUCLEOTIDE SEQUENCE [LARGE SCALE GENOMIC DNA]</scope>
    <source>
        <strain evidence="9 10">IBT 18842</strain>
    </source>
</reference>
<feature type="transmembrane region" description="Helical" evidence="7">
    <location>
        <begin position="65"/>
        <end position="85"/>
    </location>
</feature>
<organism evidence="9 10">
    <name type="scientific">Aspergillus avenaceus</name>
    <dbReference type="NCBI Taxonomy" id="36643"/>
    <lineage>
        <taxon>Eukaryota</taxon>
        <taxon>Fungi</taxon>
        <taxon>Dikarya</taxon>
        <taxon>Ascomycota</taxon>
        <taxon>Pezizomycotina</taxon>
        <taxon>Eurotiomycetes</taxon>
        <taxon>Eurotiomycetidae</taxon>
        <taxon>Eurotiales</taxon>
        <taxon>Aspergillaceae</taxon>
        <taxon>Aspergillus</taxon>
        <taxon>Aspergillus subgen. Circumdati</taxon>
    </lineage>
</organism>
<evidence type="ECO:0000256" key="3">
    <source>
        <dbReference type="ARBA" id="ARBA00022692"/>
    </source>
</evidence>
<dbReference type="Proteomes" id="UP000325780">
    <property type="component" value="Unassembled WGS sequence"/>
</dbReference>
<dbReference type="PANTHER" id="PTHR31204:SF1">
    <property type="entry name" value="SIGMA INTRACELLULAR RECEPTOR 2"/>
    <property type="match status" value="1"/>
</dbReference>
<evidence type="ECO:0000256" key="7">
    <source>
        <dbReference type="PIRNR" id="PIRNR031032"/>
    </source>
</evidence>
<feature type="transmembrane region" description="Helical" evidence="7">
    <location>
        <begin position="97"/>
        <end position="118"/>
    </location>
</feature>
<gene>
    <name evidence="9" type="ORF">BDV25DRAFT_133957</name>
</gene>
<dbReference type="Pfam" id="PF05241">
    <property type="entry name" value="EBP"/>
    <property type="match status" value="1"/>
</dbReference>
<feature type="transmembrane region" description="Helical" evidence="7">
    <location>
        <begin position="130"/>
        <end position="151"/>
    </location>
</feature>
<keyword evidence="10" id="KW-1185">Reference proteome</keyword>
<evidence type="ECO:0000256" key="4">
    <source>
        <dbReference type="ARBA" id="ARBA00022824"/>
    </source>
</evidence>
<keyword evidence="4 7" id="KW-0256">Endoplasmic reticulum</keyword>
<sequence length="162" mass="18331">MAQSVSLLSRKCDLVYFIFFAIHLPIIFLIDAVPLLPSFLQFDVSHQLRSYYVATYHDKFMSGPAPLWFTTFIAMEVLYHAPLSLIPTDDPLVPVHLLVFGTQSFVTTSACLAEVWGWDDRTVAQKQNLTMLYAPYALLGALMALDMISRLRVSLLGKSKRE</sequence>
<evidence type="ECO:0000256" key="1">
    <source>
        <dbReference type="ARBA" id="ARBA00004477"/>
    </source>
</evidence>
<dbReference type="PROSITE" id="PS51751">
    <property type="entry name" value="EXPERA"/>
    <property type="match status" value="1"/>
</dbReference>
<name>A0A5N6TFV4_ASPAV</name>